<keyword evidence="2" id="KW-1185">Reference proteome</keyword>
<protein>
    <submittedName>
        <fullName evidence="1">Uncharacterized protein</fullName>
    </submittedName>
</protein>
<accession>A0A9N9W3R5</accession>
<dbReference type="AlphaFoldDB" id="A0A9N9W3R5"/>
<dbReference type="Proteomes" id="UP000696573">
    <property type="component" value="Unassembled WGS sequence"/>
</dbReference>
<proteinExistence type="predicted"/>
<dbReference type="EMBL" id="CABFNQ020000761">
    <property type="protein sequence ID" value="CAH0039303.1"/>
    <property type="molecule type" value="Genomic_DNA"/>
</dbReference>
<reference evidence="1" key="1">
    <citation type="submission" date="2021-10" db="EMBL/GenBank/DDBJ databases">
        <authorList>
            <person name="Piombo E."/>
        </authorList>
    </citation>
    <scope>NUCLEOTIDE SEQUENCE</scope>
</reference>
<evidence type="ECO:0000313" key="1">
    <source>
        <dbReference type="EMBL" id="CAH0039303.1"/>
    </source>
</evidence>
<sequence>MSRSSRDDDDVALSSFRIGRCPHISVFLLAESHVGEVPDLAVSTADISINQKYFVGNRCKDNGVRHSPPDLANAHDSDLGIVL</sequence>
<gene>
    <name evidence="1" type="ORF">CRHIZ90672A_00018413</name>
</gene>
<evidence type="ECO:0000313" key="2">
    <source>
        <dbReference type="Proteomes" id="UP000696573"/>
    </source>
</evidence>
<comment type="caution">
    <text evidence="1">The sequence shown here is derived from an EMBL/GenBank/DDBJ whole genome shotgun (WGS) entry which is preliminary data.</text>
</comment>
<organism evidence="1 2">
    <name type="scientific">Clonostachys rhizophaga</name>
    <dbReference type="NCBI Taxonomy" id="160324"/>
    <lineage>
        <taxon>Eukaryota</taxon>
        <taxon>Fungi</taxon>
        <taxon>Dikarya</taxon>
        <taxon>Ascomycota</taxon>
        <taxon>Pezizomycotina</taxon>
        <taxon>Sordariomycetes</taxon>
        <taxon>Hypocreomycetidae</taxon>
        <taxon>Hypocreales</taxon>
        <taxon>Bionectriaceae</taxon>
        <taxon>Clonostachys</taxon>
    </lineage>
</organism>
<name>A0A9N9W3R5_9HYPO</name>